<dbReference type="InterPro" id="IPR036444">
    <property type="entry name" value="PLipase_A2_dom_sf"/>
</dbReference>
<organism evidence="2 3">
    <name type="scientific">Ornithinibacillus salinisoli</name>
    <dbReference type="NCBI Taxonomy" id="1848459"/>
    <lineage>
        <taxon>Bacteria</taxon>
        <taxon>Bacillati</taxon>
        <taxon>Bacillota</taxon>
        <taxon>Bacilli</taxon>
        <taxon>Bacillales</taxon>
        <taxon>Bacillaceae</taxon>
        <taxon>Ornithinibacillus</taxon>
    </lineage>
</organism>
<dbReference type="EMBL" id="JBHUHQ010000011">
    <property type="protein sequence ID" value="MFD2043775.1"/>
    <property type="molecule type" value="Genomic_DNA"/>
</dbReference>
<accession>A0ABW4VYX4</accession>
<evidence type="ECO:0000259" key="1">
    <source>
        <dbReference type="Pfam" id="PF08398"/>
    </source>
</evidence>
<dbReference type="Gene3D" id="1.20.90.10">
    <property type="entry name" value="Phospholipase A2 domain"/>
    <property type="match status" value="1"/>
</dbReference>
<reference evidence="3" key="1">
    <citation type="journal article" date="2019" name="Int. J. Syst. Evol. Microbiol.">
        <title>The Global Catalogue of Microorganisms (GCM) 10K type strain sequencing project: providing services to taxonomists for standard genome sequencing and annotation.</title>
        <authorList>
            <consortium name="The Broad Institute Genomics Platform"/>
            <consortium name="The Broad Institute Genome Sequencing Center for Infectious Disease"/>
            <person name="Wu L."/>
            <person name="Ma J."/>
        </authorList>
    </citation>
    <scope>NUCLEOTIDE SEQUENCE [LARGE SCALE GENOMIC DNA]</scope>
    <source>
        <strain evidence="3">R28</strain>
    </source>
</reference>
<sequence length="79" mass="9218">MPCLPGYRYCGPGCSGPGAPVNQLDYYCMQHDACYRQHGSRRVCDDIFLRRLQPYIHRRDQLGRDAAFMYRVISLKRGF</sequence>
<gene>
    <name evidence="2" type="ORF">ACFSJF_05790</name>
</gene>
<feature type="domain" description="Phospholipase A2-like" evidence="1">
    <location>
        <begin position="4"/>
        <end position="38"/>
    </location>
</feature>
<comment type="caution">
    <text evidence="2">The sequence shown here is derived from an EMBL/GenBank/DDBJ whole genome shotgun (WGS) entry which is preliminary data.</text>
</comment>
<dbReference type="SUPFAM" id="SSF48619">
    <property type="entry name" value="Phospholipase A2, PLA2"/>
    <property type="match status" value="1"/>
</dbReference>
<evidence type="ECO:0000313" key="2">
    <source>
        <dbReference type="EMBL" id="MFD2043775.1"/>
    </source>
</evidence>
<dbReference type="InterPro" id="IPR013607">
    <property type="entry name" value="Phospholipase_A2-like"/>
</dbReference>
<keyword evidence="3" id="KW-1185">Reference proteome</keyword>
<name>A0ABW4VYX4_9BACI</name>
<dbReference type="Proteomes" id="UP001597383">
    <property type="component" value="Unassembled WGS sequence"/>
</dbReference>
<dbReference type="RefSeq" id="WP_377555830.1">
    <property type="nucleotide sequence ID" value="NZ_JBHUHQ010000011.1"/>
</dbReference>
<protein>
    <submittedName>
        <fullName evidence="2">Parvovirus coat protein VP1-like protein</fullName>
    </submittedName>
</protein>
<evidence type="ECO:0000313" key="3">
    <source>
        <dbReference type="Proteomes" id="UP001597383"/>
    </source>
</evidence>
<dbReference type="Pfam" id="PF08398">
    <property type="entry name" value="Phospholip_A2_4"/>
    <property type="match status" value="1"/>
</dbReference>
<proteinExistence type="predicted"/>